<keyword evidence="3" id="KW-1185">Reference proteome</keyword>
<accession>M7XX89</accession>
<proteinExistence type="predicted"/>
<dbReference type="Proteomes" id="UP000010953">
    <property type="component" value="Unassembled WGS sequence"/>
</dbReference>
<dbReference type="GO" id="GO:0016747">
    <property type="term" value="F:acyltransferase activity, transferring groups other than amino-acyl groups"/>
    <property type="evidence" value="ECO:0007669"/>
    <property type="project" value="InterPro"/>
</dbReference>
<dbReference type="InterPro" id="IPR052742">
    <property type="entry name" value="Mito_N-acetyltransferase"/>
</dbReference>
<dbReference type="eggNOG" id="COG1247">
    <property type="taxonomic scope" value="Bacteria"/>
</dbReference>
<comment type="caution">
    <text evidence="2">The sequence shown here is derived from an EMBL/GenBank/DDBJ whole genome shotgun (WGS) entry which is preliminary data.</text>
</comment>
<feature type="domain" description="N-acetyltransferase" evidence="1">
    <location>
        <begin position="7"/>
        <end position="166"/>
    </location>
</feature>
<protein>
    <submittedName>
        <fullName evidence="2">Acetyltransferase</fullName>
    </submittedName>
</protein>
<dbReference type="PANTHER" id="PTHR43138">
    <property type="entry name" value="ACETYLTRANSFERASE, GNAT FAMILY"/>
    <property type="match status" value="1"/>
</dbReference>
<dbReference type="EMBL" id="AMZY02000010">
    <property type="protein sequence ID" value="EMS33127.1"/>
    <property type="molecule type" value="Genomic_DNA"/>
</dbReference>
<reference evidence="2" key="1">
    <citation type="submission" date="2013-01" db="EMBL/GenBank/DDBJ databases">
        <title>Genome assembly of Mariniradius saccharolyticus AK6.</title>
        <authorList>
            <person name="Vaidya B."/>
            <person name="Khatri I."/>
            <person name="Tanuku N.R.S."/>
            <person name="Subramanian S."/>
            <person name="Pinnaka A."/>
        </authorList>
    </citation>
    <scope>NUCLEOTIDE SEQUENCE [LARGE SCALE GENOMIC DNA]</scope>
    <source>
        <strain evidence="2">AK6</strain>
    </source>
</reference>
<dbReference type="CDD" id="cd04301">
    <property type="entry name" value="NAT_SF"/>
    <property type="match status" value="1"/>
</dbReference>
<dbReference type="InterPro" id="IPR016181">
    <property type="entry name" value="Acyl_CoA_acyltransferase"/>
</dbReference>
<evidence type="ECO:0000259" key="1">
    <source>
        <dbReference type="PROSITE" id="PS51186"/>
    </source>
</evidence>
<dbReference type="AlphaFoldDB" id="M7XX89"/>
<dbReference type="Pfam" id="PF00583">
    <property type="entry name" value="Acetyltransf_1"/>
    <property type="match status" value="1"/>
</dbReference>
<organism evidence="2 3">
    <name type="scientific">Mariniradius saccharolyticus AK6</name>
    <dbReference type="NCBI Taxonomy" id="1239962"/>
    <lineage>
        <taxon>Bacteria</taxon>
        <taxon>Pseudomonadati</taxon>
        <taxon>Bacteroidota</taxon>
        <taxon>Cytophagia</taxon>
        <taxon>Cytophagales</taxon>
        <taxon>Cyclobacteriaceae</taxon>
        <taxon>Mariniradius</taxon>
    </lineage>
</organism>
<dbReference type="InterPro" id="IPR000182">
    <property type="entry name" value="GNAT_dom"/>
</dbReference>
<dbReference type="STRING" id="1239962.C943_00404"/>
<evidence type="ECO:0000313" key="3">
    <source>
        <dbReference type="Proteomes" id="UP000010953"/>
    </source>
</evidence>
<sequence length="166" mass="18672">MTLSPQINFRKANLADRQALWQIIQPVIRQGGTYVFSPDSDEDKIMGYWLGRDKQTYVAEIEGKIVGTFFIKDNQPDLGNHICNAGFIVNPNVAGQGIGRHMGLFALNEAKRLGYQAMQFNFVVSTNTHTVRLWQSLGFQVIGEVPDAYRHPELGLVSALVMYQKL</sequence>
<evidence type="ECO:0000313" key="2">
    <source>
        <dbReference type="EMBL" id="EMS33127.1"/>
    </source>
</evidence>
<dbReference type="Gene3D" id="3.40.630.30">
    <property type="match status" value="1"/>
</dbReference>
<dbReference type="RefSeq" id="WP_008627274.1">
    <property type="nucleotide sequence ID" value="NZ_AMZY02000010.1"/>
</dbReference>
<name>M7XX89_9BACT</name>
<dbReference type="PANTHER" id="PTHR43138:SF1">
    <property type="entry name" value="N-ACETYLTRANSFERASE ACA1"/>
    <property type="match status" value="1"/>
</dbReference>
<dbReference type="SUPFAM" id="SSF55729">
    <property type="entry name" value="Acyl-CoA N-acyltransferases (Nat)"/>
    <property type="match status" value="1"/>
</dbReference>
<gene>
    <name evidence="2" type="ORF">C943_00404</name>
</gene>
<dbReference type="InParanoid" id="M7XX89"/>
<dbReference type="OrthoDB" id="5319888at2"/>
<dbReference type="PROSITE" id="PS51186">
    <property type="entry name" value="GNAT"/>
    <property type="match status" value="1"/>
</dbReference>